<evidence type="ECO:0000313" key="8">
    <source>
        <dbReference type="Proteomes" id="UP001189429"/>
    </source>
</evidence>
<dbReference type="InterPro" id="IPR020845">
    <property type="entry name" value="AMP-binding_CS"/>
</dbReference>
<feature type="domain" description="AMP-dependent synthetase/ligase" evidence="6">
    <location>
        <begin position="17"/>
        <end position="310"/>
    </location>
</feature>
<name>A0ABN9VFE4_9DINO</name>
<dbReference type="SUPFAM" id="SSF56801">
    <property type="entry name" value="Acetyl-CoA synthetase-like"/>
    <property type="match status" value="1"/>
</dbReference>
<evidence type="ECO:0000256" key="2">
    <source>
        <dbReference type="ARBA" id="ARBA00022598"/>
    </source>
</evidence>
<keyword evidence="3" id="KW-0547">Nucleotide-binding</keyword>
<organism evidence="7 8">
    <name type="scientific">Prorocentrum cordatum</name>
    <dbReference type="NCBI Taxonomy" id="2364126"/>
    <lineage>
        <taxon>Eukaryota</taxon>
        <taxon>Sar</taxon>
        <taxon>Alveolata</taxon>
        <taxon>Dinophyceae</taxon>
        <taxon>Prorocentrales</taxon>
        <taxon>Prorocentraceae</taxon>
        <taxon>Prorocentrum</taxon>
    </lineage>
</organism>
<dbReference type="Gene3D" id="3.40.50.12780">
    <property type="entry name" value="N-terminal domain of ligase-like"/>
    <property type="match status" value="1"/>
</dbReference>
<dbReference type="PROSITE" id="PS00455">
    <property type="entry name" value="AMP_BINDING"/>
    <property type="match status" value="1"/>
</dbReference>
<dbReference type="EMBL" id="CAUYUJ010016949">
    <property type="protein sequence ID" value="CAK0870329.1"/>
    <property type="molecule type" value="Genomic_DNA"/>
</dbReference>
<keyword evidence="8" id="KW-1185">Reference proteome</keyword>
<keyword evidence="4" id="KW-0067">ATP-binding</keyword>
<evidence type="ECO:0000313" key="7">
    <source>
        <dbReference type="EMBL" id="CAK0870329.1"/>
    </source>
</evidence>
<comment type="caution">
    <text evidence="7">The sequence shown here is derived from an EMBL/GenBank/DDBJ whole genome shotgun (WGS) entry which is preliminary data.</text>
</comment>
<dbReference type="Pfam" id="PF00501">
    <property type="entry name" value="AMP-binding"/>
    <property type="match status" value="1"/>
</dbReference>
<evidence type="ECO:0000256" key="3">
    <source>
        <dbReference type="ARBA" id="ARBA00022741"/>
    </source>
</evidence>
<evidence type="ECO:0000256" key="1">
    <source>
        <dbReference type="ARBA" id="ARBA00006432"/>
    </source>
</evidence>
<dbReference type="Proteomes" id="UP001189429">
    <property type="component" value="Unassembled WGS sequence"/>
</dbReference>
<keyword evidence="2" id="KW-0436">Ligase</keyword>
<comment type="similarity">
    <text evidence="1">Belongs to the ATP-dependent AMP-binding enzyme family.</text>
</comment>
<reference evidence="7" key="1">
    <citation type="submission" date="2023-10" db="EMBL/GenBank/DDBJ databases">
        <authorList>
            <person name="Chen Y."/>
            <person name="Shah S."/>
            <person name="Dougan E. K."/>
            <person name="Thang M."/>
            <person name="Chan C."/>
        </authorList>
    </citation>
    <scope>NUCLEOTIDE SEQUENCE [LARGE SCALE GENOMIC DNA]</scope>
</reference>
<accession>A0ABN9VFE4</accession>
<proteinExistence type="inferred from homology"/>
<dbReference type="InterPro" id="IPR000873">
    <property type="entry name" value="AMP-dep_synth/lig_dom"/>
</dbReference>
<evidence type="ECO:0000256" key="4">
    <source>
        <dbReference type="ARBA" id="ARBA00022840"/>
    </source>
</evidence>
<sequence>MQEVVDLGKANSTKGFHPPEPSTVAVIMYTSGSTGKPKGVVIEHRSLVASMAAIGTKFSELGLQEGEETYLAYLPAAHILELVAELTMFSLGSAVGFADPKTISSKGACRQRPDGSLNLKPEYPHPPGGIQEFQPTVMAAVPKIWDILKKGVEDVVGKGSPVKRFLFQVAFSGRYWAVCHGRESPLFKAVVFKKLSDMLGGRLKVGLSGGGPVSAEVQDFIRTAFCMPLLQGYALTETCCAGSVQMKDDVRNGVVGPPLGSVEIKLGPCGEIMDRSKKPYLASDTMHYSMPCAGRGEVLIRGPSVSSGYFKQPDKTAEVFDKEGWFHSGDVGVLTTDGALMIVDRVKNLVKLKGGEYIAIEAMEKEYSTSAYVNGINGGIMCHGDGDMDRPVALVQANTHELEKWAKANGVQYKSIEDLCKSKEAEKLVLDSLVAIGKASSLGSNEIICAVALIPGTGPADGTPDAASPWTPENGGLTASNKLNRNPIVITYAPLLEHMRKQAIR</sequence>
<evidence type="ECO:0000256" key="5">
    <source>
        <dbReference type="ARBA" id="ARBA00036813"/>
    </source>
</evidence>
<dbReference type="PANTHER" id="PTHR43272">
    <property type="entry name" value="LONG-CHAIN-FATTY-ACID--COA LIGASE"/>
    <property type="match status" value="1"/>
</dbReference>
<evidence type="ECO:0000259" key="6">
    <source>
        <dbReference type="Pfam" id="PF00501"/>
    </source>
</evidence>
<dbReference type="InterPro" id="IPR042099">
    <property type="entry name" value="ANL_N_sf"/>
</dbReference>
<comment type="catalytic activity">
    <reaction evidence="5">
        <text>a long-chain fatty acid + ATP + CoA = a long-chain fatty acyl-CoA + AMP + diphosphate</text>
        <dbReference type="Rhea" id="RHEA:15421"/>
        <dbReference type="ChEBI" id="CHEBI:30616"/>
        <dbReference type="ChEBI" id="CHEBI:33019"/>
        <dbReference type="ChEBI" id="CHEBI:57287"/>
        <dbReference type="ChEBI" id="CHEBI:57560"/>
        <dbReference type="ChEBI" id="CHEBI:83139"/>
        <dbReference type="ChEBI" id="CHEBI:456215"/>
        <dbReference type="EC" id="6.2.1.3"/>
    </reaction>
</comment>
<protein>
    <recommendedName>
        <fullName evidence="6">AMP-dependent synthetase/ligase domain-containing protein</fullName>
    </recommendedName>
</protein>
<dbReference type="PANTHER" id="PTHR43272:SF83">
    <property type="entry name" value="ACYL-COA SYNTHETASE LONG-CHAIN, ISOFORM J"/>
    <property type="match status" value="1"/>
</dbReference>
<gene>
    <name evidence="7" type="ORF">PCOR1329_LOCUS56468</name>
</gene>